<organism evidence="1 2">
    <name type="scientific">Stentor coeruleus</name>
    <dbReference type="NCBI Taxonomy" id="5963"/>
    <lineage>
        <taxon>Eukaryota</taxon>
        <taxon>Sar</taxon>
        <taxon>Alveolata</taxon>
        <taxon>Ciliophora</taxon>
        <taxon>Postciliodesmatophora</taxon>
        <taxon>Heterotrichea</taxon>
        <taxon>Heterotrichida</taxon>
        <taxon>Stentoridae</taxon>
        <taxon>Stentor</taxon>
    </lineage>
</organism>
<dbReference type="AlphaFoldDB" id="A0A1R2BVT3"/>
<keyword evidence="2" id="KW-1185">Reference proteome</keyword>
<evidence type="ECO:0000313" key="2">
    <source>
        <dbReference type="Proteomes" id="UP000187209"/>
    </source>
</evidence>
<comment type="caution">
    <text evidence="1">The sequence shown here is derived from an EMBL/GenBank/DDBJ whole genome shotgun (WGS) entry which is preliminary data.</text>
</comment>
<gene>
    <name evidence="1" type="ORF">SteCoe_18783</name>
</gene>
<evidence type="ECO:0000313" key="1">
    <source>
        <dbReference type="EMBL" id="OMJ80880.1"/>
    </source>
</evidence>
<name>A0A1R2BVT3_9CILI</name>
<accession>A0A1R2BVT3</accession>
<dbReference type="Proteomes" id="UP000187209">
    <property type="component" value="Unassembled WGS sequence"/>
</dbReference>
<sequence>MNPINISTKISTGRKSVSLSRGNDLASVASSRKVNELLPSLSSRNFMIKKQTKHFRYLSKVPNKIYNKLSYSNWEHHWALKPLKCSNSAQFIKNLQRNTKNPKTYIDTEDIKENQHKVEMCLNRCVQSILGE</sequence>
<reference evidence="1 2" key="1">
    <citation type="submission" date="2016-11" db="EMBL/GenBank/DDBJ databases">
        <title>The macronuclear genome of Stentor coeruleus: a giant cell with tiny introns.</title>
        <authorList>
            <person name="Slabodnick M."/>
            <person name="Ruby J.G."/>
            <person name="Reiff S.B."/>
            <person name="Swart E.C."/>
            <person name="Gosai S."/>
            <person name="Prabakaran S."/>
            <person name="Witkowska E."/>
            <person name="Larue G.E."/>
            <person name="Fisher S."/>
            <person name="Freeman R.M."/>
            <person name="Gunawardena J."/>
            <person name="Chu W."/>
            <person name="Stover N.A."/>
            <person name="Gregory B.D."/>
            <person name="Nowacki M."/>
            <person name="Derisi J."/>
            <person name="Roy S.W."/>
            <person name="Marshall W.F."/>
            <person name="Sood P."/>
        </authorList>
    </citation>
    <scope>NUCLEOTIDE SEQUENCE [LARGE SCALE GENOMIC DNA]</scope>
    <source>
        <strain evidence="1">WM001</strain>
    </source>
</reference>
<dbReference type="EMBL" id="MPUH01000404">
    <property type="protein sequence ID" value="OMJ80880.1"/>
    <property type="molecule type" value="Genomic_DNA"/>
</dbReference>
<protein>
    <submittedName>
        <fullName evidence="1">Uncharacterized protein</fullName>
    </submittedName>
</protein>
<proteinExistence type="predicted"/>